<reference evidence="8" key="2">
    <citation type="submission" date="2020-09" db="EMBL/GenBank/DDBJ databases">
        <authorList>
            <person name="Sun Q."/>
            <person name="Zhou Y."/>
        </authorList>
    </citation>
    <scope>NUCLEOTIDE SEQUENCE</scope>
    <source>
        <strain evidence="8">CGMCC 1.15085</strain>
    </source>
</reference>
<name>A0A916TH95_9MICO</name>
<dbReference type="Pfam" id="PF03649">
    <property type="entry name" value="UPF0014"/>
    <property type="match status" value="1"/>
</dbReference>
<feature type="transmembrane region" description="Helical" evidence="7">
    <location>
        <begin position="256"/>
        <end position="276"/>
    </location>
</feature>
<feature type="compositionally biased region" description="Basic and acidic residues" evidence="6">
    <location>
        <begin position="292"/>
        <end position="310"/>
    </location>
</feature>
<gene>
    <name evidence="8" type="ORF">GCM10011492_36300</name>
</gene>
<evidence type="ECO:0000313" key="8">
    <source>
        <dbReference type="EMBL" id="GGB42091.1"/>
    </source>
</evidence>
<proteinExistence type="inferred from homology"/>
<dbReference type="InterPro" id="IPR005226">
    <property type="entry name" value="UPF0014_fam"/>
</dbReference>
<comment type="subcellular location">
    <subcellularLocation>
        <location evidence="1">Membrane</location>
        <topology evidence="1">Multi-pass membrane protein</topology>
    </subcellularLocation>
</comment>
<evidence type="ECO:0000256" key="4">
    <source>
        <dbReference type="ARBA" id="ARBA00022989"/>
    </source>
</evidence>
<dbReference type="PANTHER" id="PTHR30028">
    <property type="entry name" value="UPF0014 INNER MEMBRANE PROTEIN YBBM-RELATED"/>
    <property type="match status" value="1"/>
</dbReference>
<feature type="transmembrane region" description="Helical" evidence="7">
    <location>
        <begin position="52"/>
        <end position="72"/>
    </location>
</feature>
<feature type="transmembrane region" description="Helical" evidence="7">
    <location>
        <begin position="92"/>
        <end position="122"/>
    </location>
</feature>
<evidence type="ECO:0000256" key="3">
    <source>
        <dbReference type="ARBA" id="ARBA00022692"/>
    </source>
</evidence>
<accession>A0A916TH95</accession>
<keyword evidence="4 7" id="KW-1133">Transmembrane helix</keyword>
<evidence type="ECO:0000256" key="1">
    <source>
        <dbReference type="ARBA" id="ARBA00004141"/>
    </source>
</evidence>
<keyword evidence="9" id="KW-1185">Reference proteome</keyword>
<comment type="similarity">
    <text evidence="2">Belongs to the UPF0014 family.</text>
</comment>
<feature type="region of interest" description="Disordered" evidence="6">
    <location>
        <begin position="287"/>
        <end position="326"/>
    </location>
</feature>
<comment type="caution">
    <text evidence="8">The sequence shown here is derived from an EMBL/GenBank/DDBJ whole genome shotgun (WGS) entry which is preliminary data.</text>
</comment>
<feature type="compositionally biased region" description="Low complexity" evidence="6">
    <location>
        <begin position="311"/>
        <end position="326"/>
    </location>
</feature>
<evidence type="ECO:0008006" key="10">
    <source>
        <dbReference type="Google" id="ProtNLM"/>
    </source>
</evidence>
<reference evidence="8" key="1">
    <citation type="journal article" date="2014" name="Int. J. Syst. Evol. Microbiol.">
        <title>Complete genome sequence of Corynebacterium casei LMG S-19264T (=DSM 44701T), isolated from a smear-ripened cheese.</title>
        <authorList>
            <consortium name="US DOE Joint Genome Institute (JGI-PGF)"/>
            <person name="Walter F."/>
            <person name="Albersmeier A."/>
            <person name="Kalinowski J."/>
            <person name="Ruckert C."/>
        </authorList>
    </citation>
    <scope>NUCLEOTIDE SEQUENCE</scope>
    <source>
        <strain evidence="8">CGMCC 1.15085</strain>
    </source>
</reference>
<evidence type="ECO:0000256" key="5">
    <source>
        <dbReference type="ARBA" id="ARBA00023136"/>
    </source>
</evidence>
<evidence type="ECO:0000313" key="9">
    <source>
        <dbReference type="Proteomes" id="UP000636793"/>
    </source>
</evidence>
<evidence type="ECO:0000256" key="7">
    <source>
        <dbReference type="SAM" id="Phobius"/>
    </source>
</evidence>
<dbReference type="EMBL" id="BMHI01000005">
    <property type="protein sequence ID" value="GGB42091.1"/>
    <property type="molecule type" value="Genomic_DNA"/>
</dbReference>
<feature type="transmembrane region" description="Helical" evidence="7">
    <location>
        <begin position="134"/>
        <end position="157"/>
    </location>
</feature>
<evidence type="ECO:0000256" key="6">
    <source>
        <dbReference type="SAM" id="MobiDB-lite"/>
    </source>
</evidence>
<keyword evidence="3 7" id="KW-0812">Transmembrane</keyword>
<sequence length="326" mass="33252">MAGLSPIPGRPIPGIAVTNLVGTHLRRGYCNRERASSGANVTLVQMHGAHDAIVVLVFTVVGTFIAAGIVRWGRLGSGAGQLTAGLRACAQLAIVGAIVGAVLQSWALSLLFCVLMLSVAAYTSAHRILGRATWWTLAPICGGVLPGVLGMLATGLVPIKPIAVIPVLGIVGGNSMTATSLSGKRIHESLRTRYGEFEAGLSIGLTRAEAADVVARDDAALALIPGMDQTRTVGLVTLPGAFVGALLGGASAWEAAAVQLLVLVALLVAQAVAVLITTELTIHGHLGGIGAPHDRPARKSTRESGRRSGSDQRVGSVSRSSSGSVP</sequence>
<keyword evidence="5 7" id="KW-0472">Membrane</keyword>
<protein>
    <recommendedName>
        <fullName evidence="10">ABC transporter permease</fullName>
    </recommendedName>
</protein>
<evidence type="ECO:0000256" key="2">
    <source>
        <dbReference type="ARBA" id="ARBA00005268"/>
    </source>
</evidence>
<organism evidence="8 9">
    <name type="scientific">Flexivirga endophytica</name>
    <dbReference type="NCBI Taxonomy" id="1849103"/>
    <lineage>
        <taxon>Bacteria</taxon>
        <taxon>Bacillati</taxon>
        <taxon>Actinomycetota</taxon>
        <taxon>Actinomycetes</taxon>
        <taxon>Micrococcales</taxon>
        <taxon>Dermacoccaceae</taxon>
        <taxon>Flexivirga</taxon>
    </lineage>
</organism>
<dbReference type="AlphaFoldDB" id="A0A916TH95"/>
<feature type="transmembrane region" description="Helical" evidence="7">
    <location>
        <begin position="232"/>
        <end position="250"/>
    </location>
</feature>
<dbReference type="Proteomes" id="UP000636793">
    <property type="component" value="Unassembled WGS sequence"/>
</dbReference>
<dbReference type="GO" id="GO:0005886">
    <property type="term" value="C:plasma membrane"/>
    <property type="evidence" value="ECO:0007669"/>
    <property type="project" value="TreeGrafter"/>
</dbReference>
<dbReference type="PANTHER" id="PTHR30028:SF0">
    <property type="entry name" value="PROTEIN ALUMINUM SENSITIVE 3"/>
    <property type="match status" value="1"/>
</dbReference>
<feature type="transmembrane region" description="Helical" evidence="7">
    <location>
        <begin position="163"/>
        <end position="183"/>
    </location>
</feature>